<reference evidence="1 2" key="1">
    <citation type="submission" date="2013-09" db="EMBL/GenBank/DDBJ databases">
        <title>Complete genome sequence of Corynebacterium doosanense CAU 212(T) (=DSM 45436(T)), isolated from activated sludge.</title>
        <authorList>
            <person name="Schaffert L."/>
            <person name="Albersmeier A."/>
            <person name="Kalinowski J."/>
            <person name="Ruckert C."/>
        </authorList>
    </citation>
    <scope>NUCLEOTIDE SEQUENCE [LARGE SCALE GENOMIC DNA]</scope>
    <source>
        <strain evidence="1 2">CAU 212</strain>
    </source>
</reference>
<dbReference type="Proteomes" id="UP000029914">
    <property type="component" value="Chromosome"/>
</dbReference>
<sequence>MNAQIDFMFEHPAPAGKHPYIQLFLNPLGMKLDNEFMNDLSTFIFDMCGAKLHDVEPHTVEYSRGWDDPRNVDEIVPGSELTSVWSPDLPPGLTLNPRTGELQGVLPAGPYTWTVHVGPQVKYDSLGGSGSPHEEGRWIGALEDRERAVPQPVDVAALTPAQREALLAQLQQTGTEEVG</sequence>
<dbReference type="HOGENOM" id="CLU_1501065_0_0_11"/>
<accession>A0A097IJ85</accession>
<dbReference type="KEGG" id="cdo:CDOO_01995"/>
<dbReference type="eggNOG" id="ENOG5031JZ6">
    <property type="taxonomic scope" value="Bacteria"/>
</dbReference>
<keyword evidence="2" id="KW-1185">Reference proteome</keyword>
<name>A0A097IJ85_9CORY</name>
<protein>
    <submittedName>
        <fullName evidence="1">Uncharacterized protein</fullName>
    </submittedName>
</protein>
<gene>
    <name evidence="1" type="ORF">CDOO_01995</name>
</gene>
<dbReference type="EMBL" id="CP006764">
    <property type="protein sequence ID" value="AIT62185.1"/>
    <property type="molecule type" value="Genomic_DNA"/>
</dbReference>
<evidence type="ECO:0000313" key="2">
    <source>
        <dbReference type="Proteomes" id="UP000029914"/>
    </source>
</evidence>
<evidence type="ECO:0000313" key="1">
    <source>
        <dbReference type="EMBL" id="AIT62185.1"/>
    </source>
</evidence>
<dbReference type="OrthoDB" id="4774410at2"/>
<dbReference type="STRING" id="558173.CDOO_01995"/>
<dbReference type="AlphaFoldDB" id="A0A097IJ85"/>
<organism evidence="1 2">
    <name type="scientific">Corynebacterium doosanense CAU 212 = DSM 45436</name>
    <dbReference type="NCBI Taxonomy" id="558173"/>
    <lineage>
        <taxon>Bacteria</taxon>
        <taxon>Bacillati</taxon>
        <taxon>Actinomycetota</taxon>
        <taxon>Actinomycetes</taxon>
        <taxon>Mycobacteriales</taxon>
        <taxon>Corynebacteriaceae</taxon>
        <taxon>Corynebacterium</taxon>
    </lineage>
</organism>
<dbReference type="RefSeq" id="WP_018021448.1">
    <property type="nucleotide sequence ID" value="NZ_AQUX01000002.1"/>
</dbReference>
<proteinExistence type="predicted"/>